<protein>
    <submittedName>
        <fullName evidence="1">Uncharacterized protein</fullName>
    </submittedName>
</protein>
<dbReference type="AlphaFoldDB" id="A0A4Y2CPN8"/>
<dbReference type="EMBL" id="BGPR01087091">
    <property type="protein sequence ID" value="GBM05876.1"/>
    <property type="molecule type" value="Genomic_DNA"/>
</dbReference>
<comment type="caution">
    <text evidence="1">The sequence shown here is derived from an EMBL/GenBank/DDBJ whole genome shotgun (WGS) entry which is preliminary data.</text>
</comment>
<evidence type="ECO:0000313" key="1">
    <source>
        <dbReference type="EMBL" id="GBM05876.1"/>
    </source>
</evidence>
<dbReference type="Proteomes" id="UP000499080">
    <property type="component" value="Unassembled WGS sequence"/>
</dbReference>
<proteinExistence type="predicted"/>
<accession>A0A4Y2CPN8</accession>
<organism evidence="1 2">
    <name type="scientific">Araneus ventricosus</name>
    <name type="common">Orbweaver spider</name>
    <name type="synonym">Epeira ventricosa</name>
    <dbReference type="NCBI Taxonomy" id="182803"/>
    <lineage>
        <taxon>Eukaryota</taxon>
        <taxon>Metazoa</taxon>
        <taxon>Ecdysozoa</taxon>
        <taxon>Arthropoda</taxon>
        <taxon>Chelicerata</taxon>
        <taxon>Arachnida</taxon>
        <taxon>Araneae</taxon>
        <taxon>Araneomorphae</taxon>
        <taxon>Entelegynae</taxon>
        <taxon>Araneoidea</taxon>
        <taxon>Araneidae</taxon>
        <taxon>Araneus</taxon>
    </lineage>
</organism>
<keyword evidence="2" id="KW-1185">Reference proteome</keyword>
<gene>
    <name evidence="1" type="ORF">AVEN_68658_1</name>
</gene>
<sequence>ELGADREVLGSVKRELRKKGKKRPPWPWPIQFCGLSGKAALEMLGFGRERSCRSTSLLNEYVGRWADTETLRRAFLTRYSVCLQVPLHRNHNQEIKVDEG</sequence>
<reference evidence="1 2" key="1">
    <citation type="journal article" date="2019" name="Sci. Rep.">
        <title>Orb-weaving spider Araneus ventricosus genome elucidates the spidroin gene catalogue.</title>
        <authorList>
            <person name="Kono N."/>
            <person name="Nakamura H."/>
            <person name="Ohtoshi R."/>
            <person name="Moran D.A.P."/>
            <person name="Shinohara A."/>
            <person name="Yoshida Y."/>
            <person name="Fujiwara M."/>
            <person name="Mori M."/>
            <person name="Tomita M."/>
            <person name="Arakawa K."/>
        </authorList>
    </citation>
    <scope>NUCLEOTIDE SEQUENCE [LARGE SCALE GENOMIC DNA]</scope>
</reference>
<feature type="non-terminal residue" evidence="1">
    <location>
        <position position="1"/>
    </location>
</feature>
<evidence type="ECO:0000313" key="2">
    <source>
        <dbReference type="Proteomes" id="UP000499080"/>
    </source>
</evidence>
<name>A0A4Y2CPN8_ARAVE</name>